<keyword evidence="4" id="KW-0677">Repeat</keyword>
<feature type="compositionally biased region" description="Polar residues" evidence="10">
    <location>
        <begin position="42"/>
        <end position="72"/>
    </location>
</feature>
<keyword evidence="2 9" id="KW-0813">Transport</keyword>
<feature type="transmembrane region" description="Helical" evidence="11">
    <location>
        <begin position="402"/>
        <end position="425"/>
    </location>
</feature>
<evidence type="ECO:0000313" key="13">
    <source>
        <dbReference type="Proteomes" id="UP001153365"/>
    </source>
</evidence>
<gene>
    <name evidence="12" type="ORF">PPACK8108_LOCUS8959</name>
</gene>
<evidence type="ECO:0000256" key="5">
    <source>
        <dbReference type="ARBA" id="ARBA00022989"/>
    </source>
</evidence>
<evidence type="ECO:0000256" key="8">
    <source>
        <dbReference type="PROSITE-ProRule" id="PRU00282"/>
    </source>
</evidence>
<dbReference type="PANTHER" id="PTHR24089">
    <property type="entry name" value="SOLUTE CARRIER FAMILY 25"/>
    <property type="match status" value="1"/>
</dbReference>
<dbReference type="GO" id="GO:0031966">
    <property type="term" value="C:mitochondrial membrane"/>
    <property type="evidence" value="ECO:0007669"/>
    <property type="project" value="UniProtKB-SubCell"/>
</dbReference>
<dbReference type="GO" id="GO:0055085">
    <property type="term" value="P:transmembrane transport"/>
    <property type="evidence" value="ECO:0007669"/>
    <property type="project" value="InterPro"/>
</dbReference>
<dbReference type="InterPro" id="IPR018108">
    <property type="entry name" value="MCP_transmembrane"/>
</dbReference>
<evidence type="ECO:0000256" key="4">
    <source>
        <dbReference type="ARBA" id="ARBA00022737"/>
    </source>
</evidence>
<comment type="similarity">
    <text evidence="9">Belongs to the mitochondrial carrier (TC 2.A.29) family.</text>
</comment>
<accession>A0AAV0AXA6</accession>
<feature type="repeat" description="Solcar" evidence="8">
    <location>
        <begin position="103"/>
        <end position="229"/>
    </location>
</feature>
<dbReference type="AlphaFoldDB" id="A0AAV0AXA6"/>
<keyword evidence="5 11" id="KW-1133">Transmembrane helix</keyword>
<reference evidence="12" key="1">
    <citation type="submission" date="2022-06" db="EMBL/GenBank/DDBJ databases">
        <authorList>
            <consortium name="SYNGENTA / RWTH Aachen University"/>
        </authorList>
    </citation>
    <scope>NUCLEOTIDE SEQUENCE</scope>
</reference>
<feature type="transmembrane region" description="Helical" evidence="11">
    <location>
        <begin position="364"/>
        <end position="382"/>
    </location>
</feature>
<comment type="subcellular location">
    <subcellularLocation>
        <location evidence="1">Mitochondrion membrane</location>
        <topology evidence="1">Multi-pass membrane protein</topology>
    </subcellularLocation>
</comment>
<proteinExistence type="inferred from homology"/>
<feature type="region of interest" description="Disordered" evidence="10">
    <location>
        <begin position="140"/>
        <end position="160"/>
    </location>
</feature>
<evidence type="ECO:0000256" key="11">
    <source>
        <dbReference type="SAM" id="Phobius"/>
    </source>
</evidence>
<dbReference type="PROSITE" id="PS50920">
    <property type="entry name" value="SOLCAR"/>
    <property type="match status" value="3"/>
</dbReference>
<keyword evidence="6" id="KW-0496">Mitochondrion</keyword>
<feature type="compositionally biased region" description="Acidic residues" evidence="10">
    <location>
        <begin position="81"/>
        <end position="92"/>
    </location>
</feature>
<evidence type="ECO:0000313" key="12">
    <source>
        <dbReference type="EMBL" id="CAH7674057.1"/>
    </source>
</evidence>
<comment type="caution">
    <text evidence="12">The sequence shown here is derived from an EMBL/GenBank/DDBJ whole genome shotgun (WGS) entry which is preliminary data.</text>
</comment>
<evidence type="ECO:0000256" key="1">
    <source>
        <dbReference type="ARBA" id="ARBA00004225"/>
    </source>
</evidence>
<dbReference type="PRINTS" id="PR00926">
    <property type="entry name" value="MITOCARRIER"/>
</dbReference>
<evidence type="ECO:0000256" key="6">
    <source>
        <dbReference type="ARBA" id="ARBA00023128"/>
    </source>
</evidence>
<evidence type="ECO:0000256" key="9">
    <source>
        <dbReference type="RuleBase" id="RU000488"/>
    </source>
</evidence>
<dbReference type="InterPro" id="IPR002067">
    <property type="entry name" value="MCP"/>
</dbReference>
<keyword evidence="3 8" id="KW-0812">Transmembrane</keyword>
<evidence type="ECO:0000256" key="3">
    <source>
        <dbReference type="ARBA" id="ARBA00022692"/>
    </source>
</evidence>
<dbReference type="InterPro" id="IPR023395">
    <property type="entry name" value="MCP_dom_sf"/>
</dbReference>
<feature type="repeat" description="Solcar" evidence="8">
    <location>
        <begin position="402"/>
        <end position="491"/>
    </location>
</feature>
<feature type="repeat" description="Solcar" evidence="8">
    <location>
        <begin position="278"/>
        <end position="393"/>
    </location>
</feature>
<dbReference type="Proteomes" id="UP001153365">
    <property type="component" value="Unassembled WGS sequence"/>
</dbReference>
<keyword evidence="13" id="KW-1185">Reference proteome</keyword>
<feature type="compositionally biased region" description="Low complexity" evidence="10">
    <location>
        <begin position="142"/>
        <end position="160"/>
    </location>
</feature>
<feature type="region of interest" description="Disordered" evidence="10">
    <location>
        <begin position="36"/>
        <end position="101"/>
    </location>
</feature>
<organism evidence="12 13">
    <name type="scientific">Phakopsora pachyrhizi</name>
    <name type="common">Asian soybean rust disease fungus</name>
    <dbReference type="NCBI Taxonomy" id="170000"/>
    <lineage>
        <taxon>Eukaryota</taxon>
        <taxon>Fungi</taxon>
        <taxon>Dikarya</taxon>
        <taxon>Basidiomycota</taxon>
        <taxon>Pucciniomycotina</taxon>
        <taxon>Pucciniomycetes</taxon>
        <taxon>Pucciniales</taxon>
        <taxon>Phakopsoraceae</taxon>
        <taxon>Phakopsora</taxon>
    </lineage>
</organism>
<dbReference type="Pfam" id="PF00153">
    <property type="entry name" value="Mito_carr"/>
    <property type="match status" value="4"/>
</dbReference>
<keyword evidence="7 8" id="KW-0472">Membrane</keyword>
<evidence type="ECO:0000256" key="7">
    <source>
        <dbReference type="ARBA" id="ARBA00023136"/>
    </source>
</evidence>
<sequence length="497" mass="54797">MINCMAAFQALSCRRLGYSGDILENGLGKIKAAERNDGVKSKTPSSSGGNLGTNLRTRIGDQDSNLQSNQGRNKNRGEKPDEGDDDGFDGEYSDTNKSGRGIEGAGKYLLSGGLAGAVSRTVTAPFDRLKVYLITNQYPKETSTTSAPSTSSPSTSRPLTLSANHRSKLWFTLKLIYNEHSNCNHNLSNPKLPHRTGFRNFFVGNGLNVIKVFPESALKFFVYEYCKSFFSNQIKNNKRSSSEIITTNTNSNEKYYDDDWQANQANDEFGAVEAVEDIGNFNRFIAGGVGGVVSQVVIYPIETLIPINSLHLSIDTKFPPLHLMIKINYETRLMSSTSNEKYQGRKLLLDSIKKLNRSRDGIKAYYKGLPVAVLGVFPYSAFDMSVFESLKGFYRNTTGNEAGVVATLLCGAFSGGAGATVVYPLNLVRTRLQAQGTPSHPKIYKNSIECLNYTYRNEGLKGFYKGLTPSMLKVIPAVSISWLVYEYSNRSLDILLS</sequence>
<protein>
    <submittedName>
        <fullName evidence="12">Mitochondrial carrier domain-containing protein</fullName>
    </submittedName>
</protein>
<evidence type="ECO:0000256" key="2">
    <source>
        <dbReference type="ARBA" id="ARBA00022448"/>
    </source>
</evidence>
<dbReference type="Gene3D" id="1.50.40.10">
    <property type="entry name" value="Mitochondrial carrier domain"/>
    <property type="match status" value="1"/>
</dbReference>
<evidence type="ECO:0000256" key="10">
    <source>
        <dbReference type="SAM" id="MobiDB-lite"/>
    </source>
</evidence>
<dbReference type="EMBL" id="CALTRL010001889">
    <property type="protein sequence ID" value="CAH7674057.1"/>
    <property type="molecule type" value="Genomic_DNA"/>
</dbReference>
<dbReference type="SUPFAM" id="SSF103506">
    <property type="entry name" value="Mitochondrial carrier"/>
    <property type="match status" value="1"/>
</dbReference>
<name>A0AAV0AXA6_PHAPC</name>